<protein>
    <submittedName>
        <fullName evidence="1">Uncharacterized protein</fullName>
    </submittedName>
</protein>
<accession>A0A6A9J8D9</accession>
<evidence type="ECO:0000313" key="1">
    <source>
        <dbReference type="EMBL" id="MZZ13399.1"/>
    </source>
</evidence>
<dbReference type="EMBL" id="WXZT01000010">
    <property type="protein sequence ID" value="MZZ13399.1"/>
    <property type="molecule type" value="Genomic_DNA"/>
</dbReference>
<proteinExistence type="predicted"/>
<comment type="caution">
    <text evidence="1">The sequence shown here is derived from an EMBL/GenBank/DDBJ whole genome shotgun (WGS) entry which is preliminary data.</text>
</comment>
<organism evidence="1 2">
    <name type="scientific">Pseudomonas aeruginosa</name>
    <dbReference type="NCBI Taxonomy" id="287"/>
    <lineage>
        <taxon>Bacteria</taxon>
        <taxon>Pseudomonadati</taxon>
        <taxon>Pseudomonadota</taxon>
        <taxon>Gammaproteobacteria</taxon>
        <taxon>Pseudomonadales</taxon>
        <taxon>Pseudomonadaceae</taxon>
        <taxon>Pseudomonas</taxon>
    </lineage>
</organism>
<sequence length="171" mass="19915">MVEAFDLVVSFIESDTGVRFVDRVLEEMLEDFGKNKGYEYSAINLYNLPYAFAYMTESKDIYGCSVSNEVAEEINKLSEGFWARSYFGLHYINRKEGSRSKIRLLFFGHTESMKNGGRESIVMRVVEIPPGAEVDTARVLYEKSIILDSAKFYNYYMKRKRRVEMARSKLR</sequence>
<evidence type="ECO:0000313" key="2">
    <source>
        <dbReference type="Proteomes" id="UP000644192"/>
    </source>
</evidence>
<dbReference type="AlphaFoldDB" id="A0A6A9J8D9"/>
<gene>
    <name evidence="1" type="ORF">GUL26_14170</name>
</gene>
<name>A0A6A9J8D9_PSEAI</name>
<dbReference type="Proteomes" id="UP000644192">
    <property type="component" value="Unassembled WGS sequence"/>
</dbReference>
<reference evidence="1" key="1">
    <citation type="submission" date="2020-01" db="EMBL/GenBank/DDBJ databases">
        <title>Bacteria Cultured from War Wounds Associated with the Conflict in Eastern Ukraine.</title>
        <authorList>
            <person name="Snesrud E."/>
            <person name="Galac M.R."/>
            <person name="Mc Gann P."/>
            <person name="Valentine K."/>
            <person name="Viacheslav K."/>
        </authorList>
    </citation>
    <scope>NUCLEOTIDE SEQUENCE</scope>
    <source>
        <strain evidence="1">VNMU148</strain>
    </source>
</reference>